<dbReference type="Proteomes" id="UP000199382">
    <property type="component" value="Unassembled WGS sequence"/>
</dbReference>
<evidence type="ECO:0000313" key="2">
    <source>
        <dbReference type="Proteomes" id="UP000199382"/>
    </source>
</evidence>
<dbReference type="STRING" id="571298.SAMN04488026_10366"/>
<sequence length="157" mass="16981">MKYIEDLFNKPGAKVSVHPDLNEAELGSLRRQIFQNDPKASKSGGTTVATFTSWHEALHAGHPAAGTLLDEMTKGTCKCLRCGGKIGAGRVLPDLVLVRSTAKPKLSKNGRLRGWKDETARVAVISDECRRKHGLEGIGAWVAENLLPGVKVRRTVG</sequence>
<organism evidence="1 2">
    <name type="scientific">Aliiruegeria lutimaris</name>
    <dbReference type="NCBI Taxonomy" id="571298"/>
    <lineage>
        <taxon>Bacteria</taxon>
        <taxon>Pseudomonadati</taxon>
        <taxon>Pseudomonadota</taxon>
        <taxon>Alphaproteobacteria</taxon>
        <taxon>Rhodobacterales</taxon>
        <taxon>Roseobacteraceae</taxon>
        <taxon>Aliiruegeria</taxon>
    </lineage>
</organism>
<protein>
    <submittedName>
        <fullName evidence="1">Uncharacterized protein</fullName>
    </submittedName>
</protein>
<dbReference type="AlphaFoldDB" id="A0A1G9AJF0"/>
<proteinExistence type="predicted"/>
<dbReference type="EMBL" id="FNEK01000036">
    <property type="protein sequence ID" value="SDK27398.1"/>
    <property type="molecule type" value="Genomic_DNA"/>
</dbReference>
<name>A0A1G9AJF0_9RHOB</name>
<keyword evidence="2" id="KW-1185">Reference proteome</keyword>
<reference evidence="1 2" key="1">
    <citation type="submission" date="2016-10" db="EMBL/GenBank/DDBJ databases">
        <authorList>
            <person name="de Groot N.N."/>
        </authorList>
    </citation>
    <scope>NUCLEOTIDE SEQUENCE [LARGE SCALE GENOMIC DNA]</scope>
    <source>
        <strain evidence="1 2">DSM 25294</strain>
    </source>
</reference>
<gene>
    <name evidence="1" type="ORF">SAMN04488026_10366</name>
</gene>
<dbReference type="RefSeq" id="WP_093158474.1">
    <property type="nucleotide sequence ID" value="NZ_FNEK01000036.1"/>
</dbReference>
<accession>A0A1G9AJF0</accession>
<evidence type="ECO:0000313" key="1">
    <source>
        <dbReference type="EMBL" id="SDK27398.1"/>
    </source>
</evidence>